<dbReference type="SUPFAM" id="SSF55277">
    <property type="entry name" value="GYF domain"/>
    <property type="match status" value="1"/>
</dbReference>
<feature type="compositionally biased region" description="Polar residues" evidence="3">
    <location>
        <begin position="908"/>
        <end position="924"/>
    </location>
</feature>
<feature type="region of interest" description="Disordered" evidence="3">
    <location>
        <begin position="338"/>
        <end position="359"/>
    </location>
</feature>
<dbReference type="SMART" id="SM00444">
    <property type="entry name" value="GYF"/>
    <property type="match status" value="1"/>
</dbReference>
<dbReference type="Pfam" id="PF02213">
    <property type="entry name" value="GYF"/>
    <property type="match status" value="1"/>
</dbReference>
<dbReference type="InterPro" id="IPR013083">
    <property type="entry name" value="Znf_RING/FYVE/PHD"/>
</dbReference>
<feature type="compositionally biased region" description="Basic and acidic residues" evidence="3">
    <location>
        <begin position="954"/>
        <end position="972"/>
    </location>
</feature>
<dbReference type="Gene3D" id="3.90.70.200">
    <property type="entry name" value="Plus-3 domain"/>
    <property type="match status" value="1"/>
</dbReference>
<dbReference type="Gene3D" id="3.30.1490.40">
    <property type="match status" value="1"/>
</dbReference>
<dbReference type="Gene3D" id="3.30.40.10">
    <property type="entry name" value="Zinc/RING finger domain, C3HC4 (zinc finger)"/>
    <property type="match status" value="1"/>
</dbReference>
<keyword evidence="1" id="KW-0479">Metal-binding</keyword>
<dbReference type="PANTHER" id="PTHR46695:SF4">
    <property type="entry name" value="ZINC FINGER CCCH DOMAIN-CONTAINING PROTEIN 44"/>
    <property type="match status" value="1"/>
</dbReference>
<dbReference type="OrthoDB" id="6415790at2759"/>
<feature type="compositionally biased region" description="Polar residues" evidence="3">
    <location>
        <begin position="889"/>
        <end position="898"/>
    </location>
</feature>
<dbReference type="InterPro" id="IPR035445">
    <property type="entry name" value="GYF-like_dom_sf"/>
</dbReference>
<feature type="region of interest" description="Disordered" evidence="3">
    <location>
        <begin position="555"/>
        <end position="578"/>
    </location>
</feature>
<feature type="region of interest" description="Disordered" evidence="3">
    <location>
        <begin position="1123"/>
        <end position="1147"/>
    </location>
</feature>
<protein>
    <submittedName>
        <fullName evidence="6">Uncharacterized protein</fullName>
    </submittedName>
</protein>
<evidence type="ECO:0000313" key="6">
    <source>
        <dbReference type="EMBL" id="KAF8672168.1"/>
    </source>
</evidence>
<dbReference type="SUPFAM" id="SSF57903">
    <property type="entry name" value="FYVE/PHD zinc finger"/>
    <property type="match status" value="1"/>
</dbReference>
<sequence>MDGGTVPGAEVLSPGEAEWPPELRLPPLPPSAMVSQRLPAPHLKLTAPAATPPKKEPSPPRHAEGGFDDQQFLGSMMGGAAPHQHHHHHQQQQTAASQQQQQQHHHHHQQQPPADPAPVKRKRGRPPKNRDATTQAAVPAPVRPVNKKEEEVVCFICFDGGDLVVCDRRGCPKVYHPACIKRDESFFRSRGKWDCGCIKQGKFFGVRGNKGFCDMCYGTILLIESKDDGAKVGVDFDDKNSWEYLFKLYWLDLKGKHLLTMSELFDAKRRWTVPTTVCRREKEESSDELYDVNDDQDASFDISSRKRRRNNLSGKRGQKRKKDSGVIKKAPALNADSQKAIDSDSAEVGSDKRRKAQKNIQVEQTTNLEDYAAIDMHNINLIYLRRSLMEDLIDDDASFSDKIAGAFVRIRISGLGNKQDMYRLVKVLGTHKVADRYNVGKKTTDYALLIANLDKKEVITMDTISNQDFTECVEKLQLLDTPEEKARRINEVPEVHVDPRMTPNYESAEEQDYKKAGTVSTRTFCCSIMCSGRKGAESNSVPNHTKKYLDASGCTSTAPTEDVGHPTEAGSNMTSNNTTVEPIMPVVASDDTEPEKVWHYKDPKGAVQGPFTLLQLSKWVNFFPRDMRIWLTFESEKNSLLLSEVLSKQQSDFVEPPAATASDKSIWAGMGKDRINSIADISSSPVGYNAVYSSALSSQFAEVSDPTKEDPKHWSTALPSRSLKKAHSLHGQVQHQVNYSSTTIQSSVGSYAQTGSHDERVPREQVGEWKSCQDNAGTRSATIAPINHSCKSNMEKFPDGCTTKDQLQADSKSHFHSVPVLTPQQSGRDPAAPLSTTSLPEFKAMCQQKPSYWGSAINAGAHDPQLSVASVKPESRSPTNPFEDRDSRTVSAVSSQSGAPAYLPQPVPSLSTSNSSKVAATINQHKACRPAASNTTFDKDPEPKNVPMVSLKTQDVECEKPSPTPKLERKETPMNQSRSPEDLATKPCVHSSVSSVSEPSGSPASKIDSLQSVKEKSCLEGRHLIDGDSMTQMEHLLENTVNGNNKSVNHVSDAEGIAVSDVFESLTEQNCERYSIPEAMPLENFVAPSAEEEQPQCSSPIALSPWGEPSYYQGEAVDSALWDVQDDPGNDMWSMPSPTPALQPSSG</sequence>
<dbReference type="Pfam" id="PF03126">
    <property type="entry name" value="Plus-3"/>
    <property type="match status" value="1"/>
</dbReference>
<dbReference type="InterPro" id="IPR003169">
    <property type="entry name" value="GYF"/>
</dbReference>
<evidence type="ECO:0000313" key="7">
    <source>
        <dbReference type="Proteomes" id="UP000636709"/>
    </source>
</evidence>
<evidence type="ECO:0000256" key="2">
    <source>
        <dbReference type="ARBA" id="ARBA00022833"/>
    </source>
</evidence>
<name>A0A835E877_9POAL</name>
<evidence type="ECO:0000256" key="3">
    <source>
        <dbReference type="SAM" id="MobiDB-lite"/>
    </source>
</evidence>
<dbReference type="GO" id="GO:0008270">
    <property type="term" value="F:zinc ion binding"/>
    <property type="evidence" value="ECO:0007669"/>
    <property type="project" value="UniProtKB-KW"/>
</dbReference>
<dbReference type="CDD" id="cd15568">
    <property type="entry name" value="PHD5_NSD"/>
    <property type="match status" value="1"/>
</dbReference>
<reference evidence="6" key="1">
    <citation type="submission" date="2020-07" db="EMBL/GenBank/DDBJ databases">
        <title>Genome sequence and genetic diversity analysis of an under-domesticated orphan crop, white fonio (Digitaria exilis).</title>
        <authorList>
            <person name="Bennetzen J.L."/>
            <person name="Chen S."/>
            <person name="Ma X."/>
            <person name="Wang X."/>
            <person name="Yssel A.E.J."/>
            <person name="Chaluvadi S.R."/>
            <person name="Johnson M."/>
            <person name="Gangashetty P."/>
            <person name="Hamidou F."/>
            <person name="Sanogo M.D."/>
            <person name="Zwaenepoel A."/>
            <person name="Wallace J."/>
            <person name="Van De Peer Y."/>
            <person name="Van Deynze A."/>
        </authorList>
    </citation>
    <scope>NUCLEOTIDE SEQUENCE</scope>
    <source>
        <tissue evidence="6">Leaves</tissue>
    </source>
</reference>
<evidence type="ECO:0000256" key="1">
    <source>
        <dbReference type="ARBA" id="ARBA00022771"/>
    </source>
</evidence>
<dbReference type="InterPro" id="IPR036128">
    <property type="entry name" value="Plus3-like_sf"/>
</dbReference>
<feature type="compositionally biased region" description="Basic residues" evidence="3">
    <location>
        <begin position="305"/>
        <end position="322"/>
    </location>
</feature>
<dbReference type="PROSITE" id="PS51360">
    <property type="entry name" value="PLUS3"/>
    <property type="match status" value="1"/>
</dbReference>
<dbReference type="InterPro" id="IPR004343">
    <property type="entry name" value="Plus-3_dom"/>
</dbReference>
<dbReference type="PANTHER" id="PTHR46695">
    <property type="entry name" value="ZINC FINGER CCCH DOMAIN-CONTAINING PROTEIN 44-RELATED"/>
    <property type="match status" value="1"/>
</dbReference>
<feature type="compositionally biased region" description="Low complexity" evidence="3">
    <location>
        <begin position="987"/>
        <end position="1005"/>
    </location>
</feature>
<dbReference type="GO" id="GO:0003677">
    <property type="term" value="F:DNA binding"/>
    <property type="evidence" value="ECO:0007669"/>
    <property type="project" value="InterPro"/>
</dbReference>
<keyword evidence="1" id="KW-0863">Zinc-finger</keyword>
<feature type="compositionally biased region" description="Low complexity" evidence="3">
    <location>
        <begin position="91"/>
        <end position="102"/>
    </location>
</feature>
<feature type="compositionally biased region" description="Basic and acidic residues" evidence="3">
    <location>
        <begin position="53"/>
        <end position="65"/>
    </location>
</feature>
<proteinExistence type="predicted"/>
<comment type="caution">
    <text evidence="6">The sequence shown here is derived from an EMBL/GenBank/DDBJ whole genome shotgun (WGS) entry which is preliminary data.</text>
</comment>
<gene>
    <name evidence="6" type="ORF">HU200_049735</name>
</gene>
<dbReference type="Proteomes" id="UP000636709">
    <property type="component" value="Unassembled WGS sequence"/>
</dbReference>
<feature type="region of interest" description="Disordered" evidence="3">
    <location>
        <begin position="867"/>
        <end position="1012"/>
    </location>
</feature>
<dbReference type="SUPFAM" id="SSF159042">
    <property type="entry name" value="Plus3-like"/>
    <property type="match status" value="1"/>
</dbReference>
<feature type="compositionally biased region" description="Polar residues" evidence="3">
    <location>
        <begin position="569"/>
        <end position="578"/>
    </location>
</feature>
<feature type="region of interest" description="Disordered" evidence="3">
    <location>
        <begin position="1"/>
        <end position="143"/>
    </location>
</feature>
<organism evidence="6 7">
    <name type="scientific">Digitaria exilis</name>
    <dbReference type="NCBI Taxonomy" id="1010633"/>
    <lineage>
        <taxon>Eukaryota</taxon>
        <taxon>Viridiplantae</taxon>
        <taxon>Streptophyta</taxon>
        <taxon>Embryophyta</taxon>
        <taxon>Tracheophyta</taxon>
        <taxon>Spermatophyta</taxon>
        <taxon>Magnoliopsida</taxon>
        <taxon>Liliopsida</taxon>
        <taxon>Poales</taxon>
        <taxon>Poaceae</taxon>
        <taxon>PACMAD clade</taxon>
        <taxon>Panicoideae</taxon>
        <taxon>Panicodae</taxon>
        <taxon>Paniceae</taxon>
        <taxon>Anthephorinae</taxon>
        <taxon>Digitaria</taxon>
    </lineage>
</organism>
<feature type="domain" description="Plus3" evidence="5">
    <location>
        <begin position="373"/>
        <end position="510"/>
    </location>
</feature>
<accession>A0A835E877</accession>
<feature type="compositionally biased region" description="Low complexity" evidence="3">
    <location>
        <begin position="38"/>
        <end position="49"/>
    </location>
</feature>
<evidence type="ECO:0000259" key="4">
    <source>
        <dbReference type="PROSITE" id="PS50829"/>
    </source>
</evidence>
<evidence type="ECO:0000259" key="5">
    <source>
        <dbReference type="PROSITE" id="PS51360"/>
    </source>
</evidence>
<dbReference type="AlphaFoldDB" id="A0A835E877"/>
<dbReference type="InterPro" id="IPR011011">
    <property type="entry name" value="Znf_FYVE_PHD"/>
</dbReference>
<dbReference type="SMART" id="SM00719">
    <property type="entry name" value="Plus3"/>
    <property type="match status" value="1"/>
</dbReference>
<keyword evidence="7" id="KW-1185">Reference proteome</keyword>
<feature type="domain" description="GYF" evidence="4">
    <location>
        <begin position="595"/>
        <end position="647"/>
    </location>
</feature>
<feature type="region of interest" description="Disordered" evidence="3">
    <location>
        <begin position="303"/>
        <end position="325"/>
    </location>
</feature>
<keyword evidence="2" id="KW-0862">Zinc</keyword>
<dbReference type="PROSITE" id="PS50829">
    <property type="entry name" value="GYF"/>
    <property type="match status" value="1"/>
</dbReference>
<dbReference type="EMBL" id="JACEFO010002223">
    <property type="protein sequence ID" value="KAF8672168.1"/>
    <property type="molecule type" value="Genomic_DNA"/>
</dbReference>